<dbReference type="EMBL" id="GEDC01023579">
    <property type="protein sequence ID" value="JAS13719.1"/>
    <property type="molecule type" value="Transcribed_RNA"/>
</dbReference>
<proteinExistence type="predicted"/>
<feature type="non-terminal residue" evidence="2">
    <location>
        <position position="689"/>
    </location>
</feature>
<feature type="region of interest" description="Disordered" evidence="1">
    <location>
        <begin position="641"/>
        <end position="689"/>
    </location>
</feature>
<name>A0A1B6CJS5_9HEMI</name>
<protein>
    <submittedName>
        <fullName evidence="2">Uncharacterized protein</fullName>
    </submittedName>
</protein>
<feature type="compositionally biased region" description="Basic and acidic residues" evidence="1">
    <location>
        <begin position="334"/>
        <end position="343"/>
    </location>
</feature>
<feature type="region of interest" description="Disordered" evidence="1">
    <location>
        <begin position="114"/>
        <end position="146"/>
    </location>
</feature>
<reference evidence="2" key="1">
    <citation type="submission" date="2015-12" db="EMBL/GenBank/DDBJ databases">
        <title>De novo transcriptome assembly of four potential Pierce s Disease insect vectors from Arizona vineyards.</title>
        <authorList>
            <person name="Tassone E.E."/>
        </authorList>
    </citation>
    <scope>NUCLEOTIDE SEQUENCE</scope>
</reference>
<feature type="compositionally biased region" description="Polar residues" evidence="1">
    <location>
        <begin position="375"/>
        <end position="385"/>
    </location>
</feature>
<organism evidence="2">
    <name type="scientific">Clastoptera arizonana</name>
    <name type="common">Arizona spittle bug</name>
    <dbReference type="NCBI Taxonomy" id="38151"/>
    <lineage>
        <taxon>Eukaryota</taxon>
        <taxon>Metazoa</taxon>
        <taxon>Ecdysozoa</taxon>
        <taxon>Arthropoda</taxon>
        <taxon>Hexapoda</taxon>
        <taxon>Insecta</taxon>
        <taxon>Pterygota</taxon>
        <taxon>Neoptera</taxon>
        <taxon>Paraneoptera</taxon>
        <taxon>Hemiptera</taxon>
        <taxon>Auchenorrhyncha</taxon>
        <taxon>Cercopoidea</taxon>
        <taxon>Clastopteridae</taxon>
        <taxon>Clastoptera</taxon>
    </lineage>
</organism>
<feature type="region of interest" description="Disordered" evidence="1">
    <location>
        <begin position="323"/>
        <end position="405"/>
    </location>
</feature>
<feature type="compositionally biased region" description="Low complexity" evidence="1">
    <location>
        <begin position="215"/>
        <end position="228"/>
    </location>
</feature>
<feature type="compositionally biased region" description="Low complexity" evidence="1">
    <location>
        <begin position="236"/>
        <end position="250"/>
    </location>
</feature>
<dbReference type="AlphaFoldDB" id="A0A1B6CJS5"/>
<gene>
    <name evidence="2" type="ORF">g.32841</name>
</gene>
<feature type="region of interest" description="Disordered" evidence="1">
    <location>
        <begin position="207"/>
        <end position="250"/>
    </location>
</feature>
<feature type="region of interest" description="Disordered" evidence="1">
    <location>
        <begin position="581"/>
        <end position="607"/>
    </location>
</feature>
<sequence length="689" mass="75813">MNDTEMDTSFADWADKLDAGTNHWLPAYGFQQPAELQEALLQQERNMELFSNDCGTLVSPQQAFLFLETIMEETSDDLRSESDYSGPAGWPDSDSDTASVIHVTALAATNGTDWSGSERDLAVPKKRRRRTLNTDPGVLDDDEDEDCGICSSRSSSLLQFETLERQCESIFRTSASSEPFLHSPSVGSSNFSFDSLETAKWRFSGSQDSLEDDASSMTSSCPSSSDISSSDDDTINRSISSRSGNLSLRSSSGLRTYRSFDSLNLLQPLDKPEGGFLSGEFSQSLNNNSIPIEEPSEPVPAPRGIYKTVECLTEVSPHVVCGRTTKGSQNNVETESKKGDSTDGAKACQRSAENLSEDSGFGEHIPRGSPARSEYTPSSSYCSDDSTTRVKENVPNIETEGDEKRGWDGTCDEKVIFNQTWQSAPDLLRPIIQSEQSRWCDRTSVPNLRTFNTRDVKNSIIINYVDKDDEDIVVIPETKSFVESPKMAARCSVVSTPNLYAATEEFLAKERDSLLKSYTDSTVSLSRVLSLKKKYESESKLSTTSSKGSNVMISTSFVNLSHGGSSKCVQFCPVVSEVSWLDSSSSGSDRSDNDEVTGSESSTPPIDTLVEILRGNAEPPRDDIVQRSRIVQELNRWKRVKEEEKATPRGHVTKPHTSVERSVQTQTPVAMDEPAAKPKKQGLGGFFQR</sequence>
<accession>A0A1B6CJS5</accession>
<evidence type="ECO:0000313" key="2">
    <source>
        <dbReference type="EMBL" id="JAS13719.1"/>
    </source>
</evidence>
<evidence type="ECO:0000256" key="1">
    <source>
        <dbReference type="SAM" id="MobiDB-lite"/>
    </source>
</evidence>
<feature type="region of interest" description="Disordered" evidence="1">
    <location>
        <begin position="77"/>
        <end position="96"/>
    </location>
</feature>